<name>A0A382UCP4_9ZZZZ</name>
<dbReference type="InterPro" id="IPR002646">
    <property type="entry name" value="PolA_pol_head_dom"/>
</dbReference>
<dbReference type="PANTHER" id="PTHR46173">
    <property type="entry name" value="CCA TRNA NUCLEOTIDYLTRANSFERASE 1, MITOCHONDRIAL"/>
    <property type="match status" value="1"/>
</dbReference>
<dbReference type="GO" id="GO:0046872">
    <property type="term" value="F:metal ion binding"/>
    <property type="evidence" value="ECO:0007669"/>
    <property type="project" value="UniProtKB-KW"/>
</dbReference>
<evidence type="ECO:0000256" key="6">
    <source>
        <dbReference type="ARBA" id="ARBA00022842"/>
    </source>
</evidence>
<dbReference type="SUPFAM" id="SSF81301">
    <property type="entry name" value="Nucleotidyltransferase"/>
    <property type="match status" value="1"/>
</dbReference>
<dbReference type="GO" id="GO:0008033">
    <property type="term" value="P:tRNA processing"/>
    <property type="evidence" value="ECO:0007669"/>
    <property type="project" value="UniProtKB-KW"/>
</dbReference>
<keyword evidence="6" id="KW-0460">Magnesium</keyword>
<comment type="cofactor">
    <cofactor evidence="1">
        <name>Mg(2+)</name>
        <dbReference type="ChEBI" id="CHEBI:18420"/>
    </cofactor>
</comment>
<keyword evidence="4" id="KW-0548">Nucleotidyltransferase</keyword>
<dbReference type="GO" id="GO:0000049">
    <property type="term" value="F:tRNA binding"/>
    <property type="evidence" value="ECO:0007669"/>
    <property type="project" value="TreeGrafter"/>
</dbReference>
<dbReference type="Pfam" id="PF01743">
    <property type="entry name" value="PolyA_pol"/>
    <property type="match status" value="1"/>
</dbReference>
<organism evidence="8">
    <name type="scientific">marine metagenome</name>
    <dbReference type="NCBI Taxonomy" id="408172"/>
    <lineage>
        <taxon>unclassified sequences</taxon>
        <taxon>metagenomes</taxon>
        <taxon>ecological metagenomes</taxon>
    </lineage>
</organism>
<keyword evidence="5" id="KW-0479">Metal-binding</keyword>
<reference evidence="8" key="1">
    <citation type="submission" date="2018-05" db="EMBL/GenBank/DDBJ databases">
        <authorList>
            <person name="Lanie J.A."/>
            <person name="Ng W.-L."/>
            <person name="Kazmierczak K.M."/>
            <person name="Andrzejewski T.M."/>
            <person name="Davidsen T.M."/>
            <person name="Wayne K.J."/>
            <person name="Tettelin H."/>
            <person name="Glass J.I."/>
            <person name="Rusch D."/>
            <person name="Podicherti R."/>
            <person name="Tsui H.-C.T."/>
            <person name="Winkler M.E."/>
        </authorList>
    </citation>
    <scope>NUCLEOTIDE SEQUENCE</scope>
</reference>
<evidence type="ECO:0000256" key="5">
    <source>
        <dbReference type="ARBA" id="ARBA00022723"/>
    </source>
</evidence>
<dbReference type="InterPro" id="IPR043519">
    <property type="entry name" value="NT_sf"/>
</dbReference>
<gene>
    <name evidence="8" type="ORF">METZ01_LOCUS384890</name>
</gene>
<evidence type="ECO:0000259" key="7">
    <source>
        <dbReference type="Pfam" id="PF01743"/>
    </source>
</evidence>
<dbReference type="Gene3D" id="1.10.3090.10">
    <property type="entry name" value="cca-adding enzyme, domain 2"/>
    <property type="match status" value="1"/>
</dbReference>
<keyword evidence="3" id="KW-0819">tRNA processing</keyword>
<evidence type="ECO:0000256" key="2">
    <source>
        <dbReference type="ARBA" id="ARBA00022679"/>
    </source>
</evidence>
<dbReference type="InterPro" id="IPR050264">
    <property type="entry name" value="Bact_CCA-adding_enz_type3_sf"/>
</dbReference>
<dbReference type="EMBL" id="UINC01143231">
    <property type="protein sequence ID" value="SVD32036.1"/>
    <property type="molecule type" value="Genomic_DNA"/>
</dbReference>
<evidence type="ECO:0000313" key="8">
    <source>
        <dbReference type="EMBL" id="SVD32036.1"/>
    </source>
</evidence>
<dbReference type="Gene3D" id="3.30.460.10">
    <property type="entry name" value="Beta Polymerase, domain 2"/>
    <property type="match status" value="1"/>
</dbReference>
<feature type="non-terminal residue" evidence="8">
    <location>
        <position position="1"/>
    </location>
</feature>
<proteinExistence type="predicted"/>
<dbReference type="PANTHER" id="PTHR46173:SF1">
    <property type="entry name" value="CCA TRNA NUCLEOTIDYLTRANSFERASE 1, MITOCHONDRIAL"/>
    <property type="match status" value="1"/>
</dbReference>
<feature type="domain" description="Poly A polymerase head" evidence="7">
    <location>
        <begin position="5"/>
        <end position="49"/>
    </location>
</feature>
<protein>
    <recommendedName>
        <fullName evidence="7">Poly A polymerase head domain-containing protein</fullName>
    </recommendedName>
</protein>
<accession>A0A382UCP4</accession>
<sequence length="162" mass="19631">GRHTNIRYTKNWKIDSQRRDFTMNSIYLSSDGTLHDYYNGQEHIADQKLQFIGDVEQRVQEDYLRIFRYYRFLGCFKNPKINKEDEIVLHNYCKRALQHLSNELVRKEILKMFDNPFPIHSFCNNNNKLEKNFWVMATKENFILHNYKLGLTKCLNKIEVLF</sequence>
<evidence type="ECO:0000256" key="4">
    <source>
        <dbReference type="ARBA" id="ARBA00022695"/>
    </source>
</evidence>
<dbReference type="GO" id="GO:0016779">
    <property type="term" value="F:nucleotidyltransferase activity"/>
    <property type="evidence" value="ECO:0007669"/>
    <property type="project" value="UniProtKB-KW"/>
</dbReference>
<dbReference type="SUPFAM" id="SSF81891">
    <property type="entry name" value="Poly A polymerase C-terminal region-like"/>
    <property type="match status" value="1"/>
</dbReference>
<dbReference type="AlphaFoldDB" id="A0A382UCP4"/>
<evidence type="ECO:0000256" key="1">
    <source>
        <dbReference type="ARBA" id="ARBA00001946"/>
    </source>
</evidence>
<evidence type="ECO:0000256" key="3">
    <source>
        <dbReference type="ARBA" id="ARBA00022694"/>
    </source>
</evidence>
<keyword evidence="2" id="KW-0808">Transferase</keyword>